<comment type="caution">
    <text evidence="2">The sequence shown here is derived from an EMBL/GenBank/DDBJ whole genome shotgun (WGS) entry which is preliminary data.</text>
</comment>
<sequence>MTDAQQPGYLPRRHQILWYVLRAGILLWGIYGLFHGSVVEFLEAVFAILFTHLWDFFQVFGGRSFITRVDYISGTMLNLFIFIGVVVGTTLNNRTDFHSFDIVTHFCAGFIAAWFAYDFAVLIQGRRGALSPALASLFALCFSLGISVGWEIYEFTMDRLYGLHLQCSEPTSEAGLLDTMGDFIVAAAGAIAGMFLVAFYRNGKIGRRKREIRARLAREKREEAIKQQLWEAYCREQDHHLD</sequence>
<keyword evidence="1" id="KW-0812">Transmembrane</keyword>
<proteinExistence type="predicted"/>
<evidence type="ECO:0000313" key="3">
    <source>
        <dbReference type="Proteomes" id="UP000824071"/>
    </source>
</evidence>
<reference evidence="2" key="2">
    <citation type="journal article" date="2021" name="PeerJ">
        <title>Extensive microbial diversity within the chicken gut microbiome revealed by metagenomics and culture.</title>
        <authorList>
            <person name="Gilroy R."/>
            <person name="Ravi A."/>
            <person name="Getino M."/>
            <person name="Pursley I."/>
            <person name="Horton D.L."/>
            <person name="Alikhan N.F."/>
            <person name="Baker D."/>
            <person name="Gharbi K."/>
            <person name="Hall N."/>
            <person name="Watson M."/>
            <person name="Adriaenssens E.M."/>
            <person name="Foster-Nyarko E."/>
            <person name="Jarju S."/>
            <person name="Secka A."/>
            <person name="Antonio M."/>
            <person name="Oren A."/>
            <person name="Chaudhuri R.R."/>
            <person name="La Ragione R."/>
            <person name="Hildebrand F."/>
            <person name="Pallen M.J."/>
        </authorList>
    </citation>
    <scope>NUCLEOTIDE SEQUENCE</scope>
    <source>
        <strain evidence="2">ChiGjej1B1-19959</strain>
    </source>
</reference>
<feature type="transmembrane region" description="Helical" evidence="1">
    <location>
        <begin position="134"/>
        <end position="153"/>
    </location>
</feature>
<gene>
    <name evidence="2" type="ORF">IAC53_01210</name>
</gene>
<feature type="transmembrane region" description="Helical" evidence="1">
    <location>
        <begin position="40"/>
        <end position="57"/>
    </location>
</feature>
<dbReference type="EMBL" id="DVMW01000011">
    <property type="protein sequence ID" value="HIU35212.1"/>
    <property type="molecule type" value="Genomic_DNA"/>
</dbReference>
<keyword evidence="1" id="KW-1133">Transmembrane helix</keyword>
<dbReference type="Proteomes" id="UP000824071">
    <property type="component" value="Unassembled WGS sequence"/>
</dbReference>
<evidence type="ECO:0008006" key="4">
    <source>
        <dbReference type="Google" id="ProtNLM"/>
    </source>
</evidence>
<evidence type="ECO:0000256" key="1">
    <source>
        <dbReference type="SAM" id="Phobius"/>
    </source>
</evidence>
<feature type="transmembrane region" description="Helical" evidence="1">
    <location>
        <begin position="102"/>
        <end position="122"/>
    </location>
</feature>
<keyword evidence="1" id="KW-0472">Membrane</keyword>
<evidence type="ECO:0000313" key="2">
    <source>
        <dbReference type="EMBL" id="HIU35212.1"/>
    </source>
</evidence>
<dbReference type="AlphaFoldDB" id="A0A9D1IFP7"/>
<accession>A0A9D1IFP7</accession>
<dbReference type="Pfam" id="PF09997">
    <property type="entry name" value="DUF2238"/>
    <property type="match status" value="1"/>
</dbReference>
<feature type="transmembrane region" description="Helical" evidence="1">
    <location>
        <begin position="183"/>
        <end position="200"/>
    </location>
</feature>
<protein>
    <recommendedName>
        <fullName evidence="4">DUF2238 domain-containing protein</fullName>
    </recommendedName>
</protein>
<feature type="transmembrane region" description="Helical" evidence="1">
    <location>
        <begin position="16"/>
        <end position="34"/>
    </location>
</feature>
<feature type="transmembrane region" description="Helical" evidence="1">
    <location>
        <begin position="69"/>
        <end position="90"/>
    </location>
</feature>
<organism evidence="2 3">
    <name type="scientific">Candidatus Fimenecus excrementigallinarum</name>
    <dbReference type="NCBI Taxonomy" id="2840816"/>
    <lineage>
        <taxon>Bacteria</taxon>
        <taxon>Bacillati</taxon>
        <taxon>Bacillota</taxon>
        <taxon>Clostridia</taxon>
        <taxon>Candidatus Fimenecus</taxon>
    </lineage>
</organism>
<reference evidence="2" key="1">
    <citation type="submission" date="2020-10" db="EMBL/GenBank/DDBJ databases">
        <authorList>
            <person name="Gilroy R."/>
        </authorList>
    </citation>
    <scope>NUCLEOTIDE SEQUENCE</scope>
    <source>
        <strain evidence="2">ChiGjej1B1-19959</strain>
    </source>
</reference>
<name>A0A9D1IFP7_9FIRM</name>
<dbReference type="InterPro" id="IPR014509">
    <property type="entry name" value="YjdF-like"/>
</dbReference>